<reference evidence="2" key="1">
    <citation type="submission" date="2018-02" db="EMBL/GenBank/DDBJ databases">
        <authorList>
            <person name="Hausmann B."/>
        </authorList>
    </citation>
    <scope>NUCLEOTIDE SEQUENCE [LARGE SCALE GENOMIC DNA]</scope>
    <source>
        <strain evidence="2">Peat soil MAG SbA1</strain>
    </source>
</reference>
<dbReference type="InterPro" id="IPR050580">
    <property type="entry name" value="2H_phosphoesterase_YjcG-like"/>
</dbReference>
<proteinExistence type="predicted"/>
<dbReference type="Proteomes" id="UP000238701">
    <property type="component" value="Unassembled WGS sequence"/>
</dbReference>
<organism evidence="1 2">
    <name type="scientific">Candidatus Sulfotelmatobacter kueseliae</name>
    <dbReference type="NCBI Taxonomy" id="2042962"/>
    <lineage>
        <taxon>Bacteria</taxon>
        <taxon>Pseudomonadati</taxon>
        <taxon>Acidobacteriota</taxon>
        <taxon>Terriglobia</taxon>
        <taxon>Terriglobales</taxon>
        <taxon>Candidatus Korobacteraceae</taxon>
        <taxon>Candidatus Sulfotelmatobacter</taxon>
    </lineage>
</organism>
<evidence type="ECO:0000313" key="1">
    <source>
        <dbReference type="EMBL" id="SPF38413.1"/>
    </source>
</evidence>
<evidence type="ECO:0000313" key="2">
    <source>
        <dbReference type="Proteomes" id="UP000238701"/>
    </source>
</evidence>
<dbReference type="SUPFAM" id="SSF55144">
    <property type="entry name" value="LigT-like"/>
    <property type="match status" value="1"/>
</dbReference>
<protein>
    <recommendedName>
        <fullName evidence="3">2'-5' RNA ligase family protein</fullName>
    </recommendedName>
</protein>
<dbReference type="PANTHER" id="PTHR40037:SF1">
    <property type="entry name" value="PHOSPHOESTERASE SAOUHSC_00951-RELATED"/>
    <property type="match status" value="1"/>
</dbReference>
<sequence length="183" mass="20848">MQSPRYALVAYVKSAAGEFVENLRRELHPDLPHLAAHLTILPPRPLEGTEGSALQFLERICGEEEPFEVSLGAVETFIPVTPTVYIRVDGAASRMCELHRRLNIEKLAFEEEWPYIPHLTIVKMSAEQSAQKAFQIASERWASYAGSRRILLEKLTFVREDAHNHWLDLAPVRLGRRLVSRHA</sequence>
<name>A0A2U3KFK3_9BACT</name>
<gene>
    <name evidence="1" type="ORF">SBA1_20114</name>
</gene>
<dbReference type="OrthoDB" id="358773at2"/>
<accession>A0A2U3KFK3</accession>
<dbReference type="EMBL" id="OMOD01000111">
    <property type="protein sequence ID" value="SPF38413.1"/>
    <property type="molecule type" value="Genomic_DNA"/>
</dbReference>
<dbReference type="Gene3D" id="3.90.1140.10">
    <property type="entry name" value="Cyclic phosphodiesterase"/>
    <property type="match status" value="1"/>
</dbReference>
<dbReference type="Pfam" id="PF13563">
    <property type="entry name" value="2_5_RNA_ligase2"/>
    <property type="match status" value="1"/>
</dbReference>
<dbReference type="PANTHER" id="PTHR40037">
    <property type="entry name" value="PHOSPHOESTERASE YJCG-RELATED"/>
    <property type="match status" value="1"/>
</dbReference>
<dbReference type="InterPro" id="IPR009097">
    <property type="entry name" value="Cyclic_Pdiesterase"/>
</dbReference>
<evidence type="ECO:0008006" key="3">
    <source>
        <dbReference type="Google" id="ProtNLM"/>
    </source>
</evidence>
<dbReference type="AlphaFoldDB" id="A0A2U3KFK3"/>